<feature type="compositionally biased region" description="Polar residues" evidence="1">
    <location>
        <begin position="136"/>
        <end position="161"/>
    </location>
</feature>
<evidence type="ECO:0000256" key="2">
    <source>
        <dbReference type="SAM" id="SignalP"/>
    </source>
</evidence>
<protein>
    <recommendedName>
        <fullName evidence="5">Secreted protein</fullName>
    </recommendedName>
</protein>
<comment type="caution">
    <text evidence="3">The sequence shown here is derived from an EMBL/GenBank/DDBJ whole genome shotgun (WGS) entry which is preliminary data.</text>
</comment>
<evidence type="ECO:0000313" key="3">
    <source>
        <dbReference type="EMBL" id="PIT92817.1"/>
    </source>
</evidence>
<evidence type="ECO:0000313" key="4">
    <source>
        <dbReference type="Proteomes" id="UP000228635"/>
    </source>
</evidence>
<feature type="region of interest" description="Disordered" evidence="1">
    <location>
        <begin position="101"/>
        <end position="167"/>
    </location>
</feature>
<dbReference type="AlphaFoldDB" id="A0A2M6WJ52"/>
<dbReference type="Proteomes" id="UP000228635">
    <property type="component" value="Unassembled WGS sequence"/>
</dbReference>
<evidence type="ECO:0008006" key="5">
    <source>
        <dbReference type="Google" id="ProtNLM"/>
    </source>
</evidence>
<dbReference type="EMBL" id="PFBA01000006">
    <property type="protein sequence ID" value="PIT92817.1"/>
    <property type="molecule type" value="Genomic_DNA"/>
</dbReference>
<gene>
    <name evidence="3" type="ORF">COU08_00335</name>
</gene>
<evidence type="ECO:0000256" key="1">
    <source>
        <dbReference type="SAM" id="MobiDB-lite"/>
    </source>
</evidence>
<organism evidence="3 4">
    <name type="scientific">Candidatus Harrisonbacteria bacterium CG10_big_fil_rev_8_21_14_0_10_42_17</name>
    <dbReference type="NCBI Taxonomy" id="1974584"/>
    <lineage>
        <taxon>Bacteria</taxon>
        <taxon>Candidatus Harrisoniibacteriota</taxon>
    </lineage>
</organism>
<feature type="signal peptide" evidence="2">
    <location>
        <begin position="1"/>
        <end position="20"/>
    </location>
</feature>
<name>A0A2M6WJ52_9BACT</name>
<reference evidence="4" key="1">
    <citation type="submission" date="2017-09" db="EMBL/GenBank/DDBJ databases">
        <title>Depth-based differentiation of microbial function through sediment-hosted aquifers and enrichment of novel symbionts in the deep terrestrial subsurface.</title>
        <authorList>
            <person name="Probst A.J."/>
            <person name="Ladd B."/>
            <person name="Jarett J.K."/>
            <person name="Geller-Mcgrath D.E."/>
            <person name="Sieber C.M.K."/>
            <person name="Emerson J.B."/>
            <person name="Anantharaman K."/>
            <person name="Thomas B.C."/>
            <person name="Malmstrom R."/>
            <person name="Stieglmeier M."/>
            <person name="Klingl A."/>
            <person name="Woyke T."/>
            <person name="Ryan C.M."/>
            <person name="Banfield J.F."/>
        </authorList>
    </citation>
    <scope>NUCLEOTIDE SEQUENCE [LARGE SCALE GENOMIC DNA]</scope>
</reference>
<proteinExistence type="predicted"/>
<dbReference type="PROSITE" id="PS51257">
    <property type="entry name" value="PROKAR_LIPOPROTEIN"/>
    <property type="match status" value="1"/>
</dbReference>
<sequence>MSRFFLFSLCIFSLFFFVGCKTPWVAVHTHPGATLVDEYGYPVYVDSYYDPGVGHYVYGRYSGRTRRAYGHYGSNRFGYDHGNGSGAQSVNVNFDCGDPAPPSALHSRSNSGSFSERSRGTMQGSSGTIHMMNRGSFRQNAGTRTGSTRGTVQRSPQSQRLRFSRMR</sequence>
<keyword evidence="2" id="KW-0732">Signal</keyword>
<feature type="chain" id="PRO_5016328471" description="Secreted protein" evidence="2">
    <location>
        <begin position="21"/>
        <end position="167"/>
    </location>
</feature>
<accession>A0A2M6WJ52</accession>